<keyword evidence="2" id="KW-1185">Reference proteome</keyword>
<feature type="compositionally biased region" description="Basic and acidic residues" evidence="1">
    <location>
        <begin position="103"/>
        <end position="113"/>
    </location>
</feature>
<dbReference type="Proteomes" id="UP001652640">
    <property type="component" value="Chromosome 26"/>
</dbReference>
<organism evidence="2 3">
    <name type="scientific">Odocoileus virginianus</name>
    <name type="common">White-tailed deer</name>
    <dbReference type="NCBI Taxonomy" id="9874"/>
    <lineage>
        <taxon>Eukaryota</taxon>
        <taxon>Metazoa</taxon>
        <taxon>Chordata</taxon>
        <taxon>Craniata</taxon>
        <taxon>Vertebrata</taxon>
        <taxon>Euteleostomi</taxon>
        <taxon>Mammalia</taxon>
        <taxon>Eutheria</taxon>
        <taxon>Laurasiatheria</taxon>
        <taxon>Artiodactyla</taxon>
        <taxon>Ruminantia</taxon>
        <taxon>Pecora</taxon>
        <taxon>Cervidae</taxon>
        <taxon>Odocoileinae</taxon>
        <taxon>Odocoileus</taxon>
    </lineage>
</organism>
<dbReference type="GeneID" id="139031314"/>
<feature type="region of interest" description="Disordered" evidence="1">
    <location>
        <begin position="257"/>
        <end position="367"/>
    </location>
</feature>
<feature type="region of interest" description="Disordered" evidence="1">
    <location>
        <begin position="43"/>
        <end position="218"/>
    </location>
</feature>
<evidence type="ECO:0000313" key="2">
    <source>
        <dbReference type="Proteomes" id="UP001652640"/>
    </source>
</evidence>
<reference evidence="3" key="2">
    <citation type="submission" date="2025-08" db="UniProtKB">
        <authorList>
            <consortium name="RefSeq"/>
        </authorList>
    </citation>
    <scope>IDENTIFICATION</scope>
    <source>
        <tissue evidence="3">Tongue muscle</tissue>
    </source>
</reference>
<feature type="compositionally biased region" description="Basic and acidic residues" evidence="1">
    <location>
        <begin position="303"/>
        <end position="318"/>
    </location>
</feature>
<dbReference type="RefSeq" id="XP_070312256.1">
    <property type="nucleotide sequence ID" value="XM_070456155.1"/>
</dbReference>
<evidence type="ECO:0000256" key="1">
    <source>
        <dbReference type="SAM" id="MobiDB-lite"/>
    </source>
</evidence>
<feature type="compositionally biased region" description="Basic residues" evidence="1">
    <location>
        <begin position="121"/>
        <end position="141"/>
    </location>
</feature>
<reference evidence="2" key="1">
    <citation type="journal article" date="2022" name="J. Hered.">
        <title>A De Novo Chromosome-Level Genome Assembly of the White-Tailed Deer, Odocoileus Virginianus.</title>
        <authorList>
            <person name="London E.W."/>
            <person name="Roca A.L."/>
            <person name="Novakofski J.E."/>
            <person name="Mateus-Pinilla N.E."/>
        </authorList>
    </citation>
    <scope>NUCLEOTIDE SEQUENCE [LARGE SCALE GENOMIC DNA]</scope>
</reference>
<evidence type="ECO:0000313" key="3">
    <source>
        <dbReference type="RefSeq" id="XP_070312256.1"/>
    </source>
</evidence>
<proteinExistence type="predicted"/>
<name>A0ABM4H9J8_ODOVR</name>
<gene>
    <name evidence="3" type="primary">LOC139031314</name>
</gene>
<sequence>MSRRPPGAERDLVDNELGFPENPLALVPWASRHLCPSPRRALCGHLDRPGTSVPSSLLPERREKGLSELPDSGGRWGAQRGWGAPGRGAGLSRAPLSPHPPPLRREFQSERARGLLPGRNHPARRRRVGRRHLTARPRPPRVRGGGSVCSVTNGPSRPARPLARARRGPAREHSSRRLPASRRPARSRPAVPTKPRGRSWHPARRLARGGRPGRLDRGGARLAFPQVSFDMVDGDSSPACEWWFKLAKRLQTCGDRGLQTSQGDILGAPRPESAGGSRTLKAEKVGLPRARAGQPGLGGLRASEVETPRIKHEGHCREPGAGAPTPSAGTSARGAQPSPDGLSPGPGGRQDRRCQSPVDARAPVSGGKGLWEKMEMGLSASFVNRRLSHTRLGNNPPIVTLA</sequence>
<feature type="compositionally biased region" description="Basic residues" evidence="1">
    <location>
        <begin position="176"/>
        <end position="186"/>
    </location>
</feature>
<feature type="compositionally biased region" description="Basic residues" evidence="1">
    <location>
        <begin position="195"/>
        <end position="208"/>
    </location>
</feature>
<protein>
    <submittedName>
        <fullName evidence="3">Serine/arginine repetitive matrix protein 2-like</fullName>
    </submittedName>
</protein>
<accession>A0ABM4H9J8</accession>